<dbReference type="PROSITE" id="PS50934">
    <property type="entry name" value="SWIRM"/>
    <property type="match status" value="1"/>
</dbReference>
<feature type="compositionally biased region" description="Acidic residues" evidence="2">
    <location>
        <begin position="347"/>
        <end position="358"/>
    </location>
</feature>
<dbReference type="PROSITE" id="PS51294">
    <property type="entry name" value="HTH_MYB"/>
    <property type="match status" value="1"/>
</dbReference>
<feature type="non-terminal residue" evidence="7">
    <location>
        <position position="528"/>
    </location>
</feature>
<evidence type="ECO:0000259" key="6">
    <source>
        <dbReference type="PROSITE" id="PS51294"/>
    </source>
</evidence>
<feature type="compositionally biased region" description="Polar residues" evidence="2">
    <location>
        <begin position="29"/>
        <end position="56"/>
    </location>
</feature>
<dbReference type="InterPro" id="IPR009057">
    <property type="entry name" value="Homeodomain-like_sf"/>
</dbReference>
<dbReference type="AlphaFoldDB" id="A0A4P9VVT7"/>
<dbReference type="Proteomes" id="UP000269721">
    <property type="component" value="Unassembled WGS sequence"/>
</dbReference>
<dbReference type="InterPro" id="IPR017884">
    <property type="entry name" value="SANT_dom"/>
</dbReference>
<dbReference type="Pfam" id="PF04433">
    <property type="entry name" value="SWIRM"/>
    <property type="match status" value="1"/>
</dbReference>
<feature type="domain" description="SWIRM" evidence="4">
    <location>
        <begin position="278"/>
        <end position="336"/>
    </location>
</feature>
<gene>
    <name evidence="7" type="ORF">BDK51DRAFT_33322</name>
</gene>
<name>A0A4P9VVT7_9FUNG</name>
<proteinExistence type="predicted"/>
<feature type="domain" description="HTH myb-type" evidence="6">
    <location>
        <begin position="50"/>
        <end position="105"/>
    </location>
</feature>
<dbReference type="PROSITE" id="PS50090">
    <property type="entry name" value="MYB_LIKE"/>
    <property type="match status" value="1"/>
</dbReference>
<feature type="domain" description="SANT" evidence="5">
    <location>
        <begin position="53"/>
        <end position="105"/>
    </location>
</feature>
<dbReference type="InterPro" id="IPR017930">
    <property type="entry name" value="Myb_dom"/>
</dbReference>
<feature type="compositionally biased region" description="Basic and acidic residues" evidence="2">
    <location>
        <begin position="187"/>
        <end position="198"/>
    </location>
</feature>
<feature type="domain" description="Myb-like" evidence="3">
    <location>
        <begin position="50"/>
        <end position="101"/>
    </location>
</feature>
<dbReference type="SMART" id="SM00717">
    <property type="entry name" value="SANT"/>
    <property type="match status" value="1"/>
</dbReference>
<feature type="compositionally biased region" description="Acidic residues" evidence="2">
    <location>
        <begin position="135"/>
        <end position="154"/>
    </location>
</feature>
<evidence type="ECO:0000259" key="5">
    <source>
        <dbReference type="PROSITE" id="PS51293"/>
    </source>
</evidence>
<evidence type="ECO:0000313" key="7">
    <source>
        <dbReference type="EMBL" id="RKO83791.1"/>
    </source>
</evidence>
<dbReference type="GO" id="GO:0010468">
    <property type="term" value="P:regulation of gene expression"/>
    <property type="evidence" value="ECO:0007669"/>
    <property type="project" value="UniProtKB-ARBA"/>
</dbReference>
<evidence type="ECO:0000259" key="3">
    <source>
        <dbReference type="PROSITE" id="PS50090"/>
    </source>
</evidence>
<dbReference type="OrthoDB" id="118550at2759"/>
<feature type="non-terminal residue" evidence="7">
    <location>
        <position position="1"/>
    </location>
</feature>
<feature type="compositionally biased region" description="Basic and acidic residues" evidence="2">
    <location>
        <begin position="1"/>
        <end position="11"/>
    </location>
</feature>
<dbReference type="CDD" id="cd00167">
    <property type="entry name" value="SANT"/>
    <property type="match status" value="1"/>
</dbReference>
<evidence type="ECO:0000256" key="2">
    <source>
        <dbReference type="SAM" id="MobiDB-lite"/>
    </source>
</evidence>
<evidence type="ECO:0000256" key="1">
    <source>
        <dbReference type="ARBA" id="ARBA00023242"/>
    </source>
</evidence>
<dbReference type="Gene3D" id="1.10.10.60">
    <property type="entry name" value="Homeodomain-like"/>
    <property type="match status" value="1"/>
</dbReference>
<keyword evidence="8" id="KW-1185">Reference proteome</keyword>
<organism evidence="7 8">
    <name type="scientific">Blyttiomyces helicus</name>
    <dbReference type="NCBI Taxonomy" id="388810"/>
    <lineage>
        <taxon>Eukaryota</taxon>
        <taxon>Fungi</taxon>
        <taxon>Fungi incertae sedis</taxon>
        <taxon>Chytridiomycota</taxon>
        <taxon>Chytridiomycota incertae sedis</taxon>
        <taxon>Chytridiomycetes</taxon>
        <taxon>Chytridiomycetes incertae sedis</taxon>
        <taxon>Blyttiomyces</taxon>
    </lineage>
</organism>
<dbReference type="Pfam" id="PF00249">
    <property type="entry name" value="Myb_DNA-binding"/>
    <property type="match status" value="1"/>
</dbReference>
<accession>A0A4P9VVT7</accession>
<dbReference type="PROSITE" id="PS51293">
    <property type="entry name" value="SANT"/>
    <property type="match status" value="1"/>
</dbReference>
<feature type="region of interest" description="Disordered" evidence="2">
    <location>
        <begin position="1"/>
        <end position="73"/>
    </location>
</feature>
<feature type="compositionally biased region" description="Gly residues" evidence="2">
    <location>
        <begin position="12"/>
        <end position="21"/>
    </location>
</feature>
<dbReference type="InterPro" id="IPR001005">
    <property type="entry name" value="SANT/Myb"/>
</dbReference>
<dbReference type="EMBL" id="ML000835">
    <property type="protein sequence ID" value="RKO83791.1"/>
    <property type="molecule type" value="Genomic_DNA"/>
</dbReference>
<dbReference type="InterPro" id="IPR036388">
    <property type="entry name" value="WH-like_DNA-bd_sf"/>
</dbReference>
<keyword evidence="1" id="KW-0539">Nucleus</keyword>
<evidence type="ECO:0000259" key="4">
    <source>
        <dbReference type="PROSITE" id="PS50934"/>
    </source>
</evidence>
<reference evidence="8" key="1">
    <citation type="journal article" date="2018" name="Nat. Microbiol.">
        <title>Leveraging single-cell genomics to expand the fungal tree of life.</title>
        <authorList>
            <person name="Ahrendt S.R."/>
            <person name="Quandt C.A."/>
            <person name="Ciobanu D."/>
            <person name="Clum A."/>
            <person name="Salamov A."/>
            <person name="Andreopoulos B."/>
            <person name="Cheng J.F."/>
            <person name="Woyke T."/>
            <person name="Pelin A."/>
            <person name="Henrissat B."/>
            <person name="Reynolds N.K."/>
            <person name="Benny G.L."/>
            <person name="Smith M.E."/>
            <person name="James T.Y."/>
            <person name="Grigoriev I.V."/>
        </authorList>
    </citation>
    <scope>NUCLEOTIDE SEQUENCE [LARGE SCALE GENOMIC DNA]</scope>
</reference>
<evidence type="ECO:0008006" key="9">
    <source>
        <dbReference type="Google" id="ProtNLM"/>
    </source>
</evidence>
<feature type="region of interest" description="Disordered" evidence="2">
    <location>
        <begin position="335"/>
        <end position="417"/>
    </location>
</feature>
<sequence>EKKKVKRDEGMSRGGVLGGGKMQIVGPQSLAQNLRKLTSSIKSRSDPGQHSSNRNARWTDHENEQLSKAVKKHGYGNWKQIAYDIPGRTSLQVKNHARHLAGSGFHLEGAPGQVSASRPALASGRKRPPPPAASVDDDEVEIDITDDEGGDDDVAVTGGGISLERLPSESEGEDSEGSGGGDVSDEEAPRLGRGRQDADSSAGDAESMGGRGDSSPASTIDPEPRAEPIACESSLLPKVAATDAGDGVGSPGSEADALKLDLDDMEEVAGGDAEEAAIRNHILDAWTACAPRYLTKTSVRPGLRGEGDVNAIGRVHDYLESVGAINAGAVRGVPRPVVRKGGRSEGEGGDSGEEEGMEEGGAGSARYIFEGESRRRRRVRDSEGNWVEEGTTPTTPGPDDDEAPPRPTTRAERLEASERERLLAVNAKYFALEYDRNGQPLLGGAKASVAPTAGVGIGPGNDALGKYDPFCLIPTRRYSRENPAPFHVDVRSNAMLVMDFHSHLAHTEIIGLLGGIYDPVARTLSIEE</sequence>
<feature type="region of interest" description="Disordered" evidence="2">
    <location>
        <begin position="102"/>
        <end position="255"/>
    </location>
</feature>
<dbReference type="Gene3D" id="1.10.10.10">
    <property type="entry name" value="Winged helix-like DNA-binding domain superfamily/Winged helix DNA-binding domain"/>
    <property type="match status" value="1"/>
</dbReference>
<dbReference type="InterPro" id="IPR007526">
    <property type="entry name" value="SWIRM"/>
</dbReference>
<protein>
    <recommendedName>
        <fullName evidence="9">Myb-like domain-containing protein</fullName>
    </recommendedName>
</protein>
<dbReference type="SUPFAM" id="SSF46689">
    <property type="entry name" value="Homeodomain-like"/>
    <property type="match status" value="2"/>
</dbReference>
<evidence type="ECO:0000313" key="8">
    <source>
        <dbReference type="Proteomes" id="UP000269721"/>
    </source>
</evidence>